<dbReference type="AlphaFoldDB" id="A0A8H7A7J8"/>
<evidence type="ECO:0000256" key="1">
    <source>
        <dbReference type="SAM" id="MobiDB-lite"/>
    </source>
</evidence>
<name>A0A8H7A7J8_9EURO</name>
<feature type="region of interest" description="Disordered" evidence="1">
    <location>
        <begin position="51"/>
        <end position="83"/>
    </location>
</feature>
<accession>A0A8H7A7J8</accession>
<protein>
    <submittedName>
        <fullName evidence="2">Uncharacterized protein</fullName>
    </submittedName>
</protein>
<evidence type="ECO:0000313" key="2">
    <source>
        <dbReference type="EMBL" id="KAF7504105.1"/>
    </source>
</evidence>
<dbReference type="Proteomes" id="UP000606974">
    <property type="component" value="Unassembled WGS sequence"/>
</dbReference>
<gene>
    <name evidence="2" type="ORF">GJ744_002674</name>
</gene>
<dbReference type="EMBL" id="JAACFV010000149">
    <property type="protein sequence ID" value="KAF7504105.1"/>
    <property type="molecule type" value="Genomic_DNA"/>
</dbReference>
<comment type="caution">
    <text evidence="2">The sequence shown here is derived from an EMBL/GenBank/DDBJ whole genome shotgun (WGS) entry which is preliminary data.</text>
</comment>
<keyword evidence="3" id="KW-1185">Reference proteome</keyword>
<reference evidence="2" key="1">
    <citation type="submission" date="2020-02" db="EMBL/GenBank/DDBJ databases">
        <authorList>
            <person name="Palmer J.M."/>
        </authorList>
    </citation>
    <scope>NUCLEOTIDE SEQUENCE</scope>
    <source>
        <strain evidence="2">EPUS1.4</strain>
        <tissue evidence="2">Thallus</tissue>
    </source>
</reference>
<organism evidence="2 3">
    <name type="scientific">Endocarpon pusillum</name>
    <dbReference type="NCBI Taxonomy" id="364733"/>
    <lineage>
        <taxon>Eukaryota</taxon>
        <taxon>Fungi</taxon>
        <taxon>Dikarya</taxon>
        <taxon>Ascomycota</taxon>
        <taxon>Pezizomycotina</taxon>
        <taxon>Eurotiomycetes</taxon>
        <taxon>Chaetothyriomycetidae</taxon>
        <taxon>Verrucariales</taxon>
        <taxon>Verrucariaceae</taxon>
        <taxon>Endocarpon</taxon>
    </lineage>
</organism>
<proteinExistence type="predicted"/>
<evidence type="ECO:0000313" key="3">
    <source>
        <dbReference type="Proteomes" id="UP000606974"/>
    </source>
</evidence>
<sequence length="83" mass="9458">MMLEADFCSSRAPSHMLPLTIAPNAERRRMRFHSHRGDRFRTETIARCRLQSSEAERHEEGENLISKKMQGNGFNDAQGVPSA</sequence>